<dbReference type="PANTHER" id="PTHR42685:SF21">
    <property type="entry name" value="DEHYDROGENASE (FLAVOPROTEIN)-LIKE PROTEIN"/>
    <property type="match status" value="1"/>
</dbReference>
<reference evidence="2 3" key="1">
    <citation type="submission" date="2018-01" db="EMBL/GenBank/DDBJ databases">
        <title>Complete genome sequence of Salinigranum rubrum GX10T, an extremely halophilic archaeon isolated from a marine solar saltern.</title>
        <authorList>
            <person name="Han S."/>
        </authorList>
    </citation>
    <scope>NUCLEOTIDE SEQUENCE [LARGE SCALE GENOMIC DNA]</scope>
    <source>
        <strain evidence="2 3">GX10</strain>
    </source>
</reference>
<dbReference type="OrthoDB" id="299107at2157"/>
<dbReference type="Proteomes" id="UP000236584">
    <property type="component" value="Chromosome"/>
</dbReference>
<evidence type="ECO:0000259" key="1">
    <source>
        <dbReference type="Pfam" id="PF01494"/>
    </source>
</evidence>
<protein>
    <submittedName>
        <fullName evidence="2">NAD(P)/FAD-dependent oxidoreductase</fullName>
    </submittedName>
</protein>
<dbReference type="AlphaFoldDB" id="A0A2I8VJZ5"/>
<evidence type="ECO:0000313" key="2">
    <source>
        <dbReference type="EMBL" id="AUV82247.1"/>
    </source>
</evidence>
<dbReference type="InterPro" id="IPR036188">
    <property type="entry name" value="FAD/NAD-bd_sf"/>
</dbReference>
<organism evidence="2 3">
    <name type="scientific">Salinigranum rubrum</name>
    <dbReference type="NCBI Taxonomy" id="755307"/>
    <lineage>
        <taxon>Archaea</taxon>
        <taxon>Methanobacteriati</taxon>
        <taxon>Methanobacteriota</taxon>
        <taxon>Stenosarchaea group</taxon>
        <taxon>Halobacteria</taxon>
        <taxon>Halobacteriales</taxon>
        <taxon>Haloferacaceae</taxon>
        <taxon>Salinigranum</taxon>
    </lineage>
</organism>
<dbReference type="KEGG" id="srub:C2R22_11840"/>
<proteinExistence type="predicted"/>
<dbReference type="SUPFAM" id="SSF51905">
    <property type="entry name" value="FAD/NAD(P)-binding domain"/>
    <property type="match status" value="1"/>
</dbReference>
<dbReference type="GO" id="GO:0071949">
    <property type="term" value="F:FAD binding"/>
    <property type="evidence" value="ECO:0007669"/>
    <property type="project" value="InterPro"/>
</dbReference>
<evidence type="ECO:0000313" key="3">
    <source>
        <dbReference type="Proteomes" id="UP000236584"/>
    </source>
</evidence>
<accession>A0A2I8VJZ5</accession>
<keyword evidence="3" id="KW-1185">Reference proteome</keyword>
<dbReference type="GeneID" id="35592793"/>
<dbReference type="RefSeq" id="WP_103425936.1">
    <property type="nucleotide sequence ID" value="NZ_CP026309.1"/>
</dbReference>
<dbReference type="InterPro" id="IPR050407">
    <property type="entry name" value="Geranylgeranyl_reductase"/>
</dbReference>
<dbReference type="PANTHER" id="PTHR42685">
    <property type="entry name" value="GERANYLGERANYL DIPHOSPHATE REDUCTASE"/>
    <property type="match status" value="1"/>
</dbReference>
<name>A0A2I8VJZ5_9EURY</name>
<dbReference type="Gene3D" id="3.50.50.60">
    <property type="entry name" value="FAD/NAD(P)-binding domain"/>
    <property type="match status" value="1"/>
</dbReference>
<dbReference type="EMBL" id="CP026309">
    <property type="protein sequence ID" value="AUV82247.1"/>
    <property type="molecule type" value="Genomic_DNA"/>
</dbReference>
<dbReference type="InterPro" id="IPR002938">
    <property type="entry name" value="FAD-bd"/>
</dbReference>
<dbReference type="PRINTS" id="PR00411">
    <property type="entry name" value="PNDRDTASEI"/>
</dbReference>
<feature type="domain" description="FAD-binding" evidence="1">
    <location>
        <begin position="3"/>
        <end position="181"/>
    </location>
</feature>
<gene>
    <name evidence="2" type="ORF">C2R22_11840</name>
</gene>
<sequence length="465" mass="51272">MERVDVAIVGGGPAGSAAAHAAAEVGASALVLEKGVPRADRPERLGPDSTDAAGILDYWVDIMGIHPDEFPEGVLLHHLDRAEFIGPNESVTMRSTGIESSYDHFGYCFNRARFDDFLRDRAEAEGAEYRVGVSVRNVETDGDANGGETDPRHVVTTADGATVGADFLVLADGPQRTVTNRVLDRLVDFDITDRLASTRANHIAYQEHRRFPEEVYEEVSGAIKFWWGYMPGHTAYPWIFPNDDRVCRVGLTMPIGLDLSEVKARDKYKLLEPDDERIPQGKVYIRRLLEREYGDEYDVESDFPLVEERGKTKGTETYPISSTRPIDSPVSSGIAVAGGAMGATSAFHEGGDHVAVRTGAIAGRLAGEGDLSTYNRAWKGAINDEILRNVAMADIVHDYGPDDWDRAFKTARKLQTEEGGYRSLSVSKMSAGVSAARLVGTYKKRKFKFRNGKYVQIREDEYRSA</sequence>
<dbReference type="Pfam" id="PF01494">
    <property type="entry name" value="FAD_binding_3"/>
    <property type="match status" value="1"/>
</dbReference>